<dbReference type="Pfam" id="PF00665">
    <property type="entry name" value="rve"/>
    <property type="match status" value="1"/>
</dbReference>
<dbReference type="InterPro" id="IPR012337">
    <property type="entry name" value="RNaseH-like_sf"/>
</dbReference>
<keyword evidence="3" id="KW-1185">Reference proteome</keyword>
<evidence type="ECO:0000313" key="2">
    <source>
        <dbReference type="EMBL" id="WMV28765.1"/>
    </source>
</evidence>
<gene>
    <name evidence="2" type="ORF">MTR67_022150</name>
</gene>
<protein>
    <recommendedName>
        <fullName evidence="1">Integrase catalytic domain-containing protein</fullName>
    </recommendedName>
</protein>
<proteinExistence type="predicted"/>
<dbReference type="InterPro" id="IPR039537">
    <property type="entry name" value="Retrotran_Ty1/copia-like"/>
</dbReference>
<reference evidence="2" key="1">
    <citation type="submission" date="2023-08" db="EMBL/GenBank/DDBJ databases">
        <title>A de novo genome assembly of Solanum verrucosum Schlechtendal, a Mexican diploid species geographically isolated from the other diploid A-genome species in potato relatives.</title>
        <authorList>
            <person name="Hosaka K."/>
        </authorList>
    </citation>
    <scope>NUCLEOTIDE SEQUENCE</scope>
    <source>
        <tissue evidence="2">Young leaves</tissue>
    </source>
</reference>
<dbReference type="SUPFAM" id="SSF53098">
    <property type="entry name" value="Ribonuclease H-like"/>
    <property type="match status" value="1"/>
</dbReference>
<dbReference type="Proteomes" id="UP001234989">
    <property type="component" value="Chromosome 5"/>
</dbReference>
<dbReference type="Gene3D" id="3.30.420.10">
    <property type="entry name" value="Ribonuclease H-like superfamily/Ribonuclease H"/>
    <property type="match status" value="1"/>
</dbReference>
<accession>A0AAF0TWG0</accession>
<name>A0AAF0TWG0_SOLVR</name>
<dbReference type="GO" id="GO:0015074">
    <property type="term" value="P:DNA integration"/>
    <property type="evidence" value="ECO:0007669"/>
    <property type="project" value="InterPro"/>
</dbReference>
<feature type="domain" description="Integrase catalytic" evidence="1">
    <location>
        <begin position="1"/>
        <end position="84"/>
    </location>
</feature>
<evidence type="ECO:0000313" key="3">
    <source>
        <dbReference type="Proteomes" id="UP001234989"/>
    </source>
</evidence>
<dbReference type="InterPro" id="IPR001584">
    <property type="entry name" value="Integrase_cat-core"/>
</dbReference>
<dbReference type="EMBL" id="CP133616">
    <property type="protein sequence ID" value="WMV28765.1"/>
    <property type="molecule type" value="Genomic_DNA"/>
</dbReference>
<dbReference type="PROSITE" id="PS50994">
    <property type="entry name" value="INTEGRASE"/>
    <property type="match status" value="1"/>
</dbReference>
<dbReference type="GO" id="GO:0003676">
    <property type="term" value="F:nucleic acid binding"/>
    <property type="evidence" value="ECO:0007669"/>
    <property type="project" value="InterPro"/>
</dbReference>
<dbReference type="PANTHER" id="PTHR42648:SF21">
    <property type="entry name" value="CYSTEINE-RICH RLK (RECEPTOR-LIKE PROTEIN KINASE) 8"/>
    <property type="match status" value="1"/>
</dbReference>
<sequence length="146" mass="16346">MDLCGPVKIQSRGGKKYIMVVVDDYSRFTWTMFLKSKDETYDVLMIFVKMIQTNCKIAGIMSDHGTEFENAKEVHSFKNYTKLENEDYLPPSDTRAVKNPVTSEGFRSLFDGDTVEFKVESSSDGRTKVVHVTSSDGASFSGVATT</sequence>
<organism evidence="2 3">
    <name type="scientific">Solanum verrucosum</name>
    <dbReference type="NCBI Taxonomy" id="315347"/>
    <lineage>
        <taxon>Eukaryota</taxon>
        <taxon>Viridiplantae</taxon>
        <taxon>Streptophyta</taxon>
        <taxon>Embryophyta</taxon>
        <taxon>Tracheophyta</taxon>
        <taxon>Spermatophyta</taxon>
        <taxon>Magnoliopsida</taxon>
        <taxon>eudicotyledons</taxon>
        <taxon>Gunneridae</taxon>
        <taxon>Pentapetalae</taxon>
        <taxon>asterids</taxon>
        <taxon>lamiids</taxon>
        <taxon>Solanales</taxon>
        <taxon>Solanaceae</taxon>
        <taxon>Solanoideae</taxon>
        <taxon>Solaneae</taxon>
        <taxon>Solanum</taxon>
    </lineage>
</organism>
<dbReference type="InterPro" id="IPR036397">
    <property type="entry name" value="RNaseH_sf"/>
</dbReference>
<dbReference type="AlphaFoldDB" id="A0AAF0TWG0"/>
<dbReference type="PANTHER" id="PTHR42648">
    <property type="entry name" value="TRANSPOSASE, PUTATIVE-RELATED"/>
    <property type="match status" value="1"/>
</dbReference>
<evidence type="ECO:0000259" key="1">
    <source>
        <dbReference type="PROSITE" id="PS50994"/>
    </source>
</evidence>